<dbReference type="AlphaFoldDB" id="A0A9N9WW66"/>
<name>A0A9N9WW66_9DIPT</name>
<feature type="domain" description="RING-type" evidence="8">
    <location>
        <begin position="350"/>
        <end position="392"/>
    </location>
</feature>
<dbReference type="PROSITE" id="PS50089">
    <property type="entry name" value="ZF_RING_2"/>
    <property type="match status" value="1"/>
</dbReference>
<sequence length="405" mass="47311">MSIDNTNSLTSSMISRTDSIMSSDVDDDLKSIFKDYDQMSELELSQTKEKCMSLIHESEVESSQHKWLVRKLVELRYRHVLLTSDKQDETCKEVSVSGHNFKSNKQIPSKRIFCDLCTNCIWIFQQCFTCINCSFNAHSKCVKYITRTCSHVIVCEKGVPESRICPEIGLALQAYRCAECRIQLMNKQYYLEPRKCHYSGLYFCKSCHWNNYSIIPANITHNWDFEQRPVSRSALQEINLFYERPVIKLEALNPKLFVFVQKLGTAKMKRLQLMEMKRYLDVCKFALDVKLVNRIVNNRRYLVEGSEMYSVYDLVCIENCSFFELLNAIISKFKQHIMTCEICRGHGFICEFCGDSQPIFPFNDGIYKCETCNHCFHRPCITGLRRGCPKCSRMKEKKVIENEES</sequence>
<dbReference type="InterPro" id="IPR025258">
    <property type="entry name" value="RH_dom"/>
</dbReference>
<accession>A0A9N9WW66</accession>
<dbReference type="OrthoDB" id="1918044at2759"/>
<dbReference type="InterPro" id="IPR051366">
    <property type="entry name" value="DEF8"/>
</dbReference>
<keyword evidence="10" id="KW-1185">Reference proteome</keyword>
<evidence type="ECO:0000313" key="10">
    <source>
        <dbReference type="Proteomes" id="UP001153620"/>
    </source>
</evidence>
<evidence type="ECO:0000313" key="9">
    <source>
        <dbReference type="EMBL" id="CAG9811598.1"/>
    </source>
</evidence>
<evidence type="ECO:0000256" key="6">
    <source>
        <dbReference type="PROSITE-ProRule" id="PRU00175"/>
    </source>
</evidence>
<evidence type="ECO:0000256" key="4">
    <source>
        <dbReference type="ARBA" id="ARBA00022833"/>
    </source>
</evidence>
<dbReference type="Gene3D" id="3.30.60.20">
    <property type="match status" value="1"/>
</dbReference>
<evidence type="ECO:0000256" key="3">
    <source>
        <dbReference type="ARBA" id="ARBA00022771"/>
    </source>
</evidence>
<gene>
    <name evidence="9" type="ORF">CHIRRI_LOCUS14405</name>
</gene>
<dbReference type="Pfam" id="PF13901">
    <property type="entry name" value="RH_dom"/>
    <property type="match status" value="1"/>
</dbReference>
<dbReference type="SMART" id="SM01175">
    <property type="entry name" value="DUF4206"/>
    <property type="match status" value="1"/>
</dbReference>
<keyword evidence="1" id="KW-0479">Metal-binding</keyword>
<dbReference type="PANTHER" id="PTHR12326:SF3">
    <property type="entry name" value="DIFFERENTIALLY EXPRESSED IN FDCP 8 HOMOLOG"/>
    <property type="match status" value="1"/>
</dbReference>
<dbReference type="EMBL" id="OU895880">
    <property type="protein sequence ID" value="CAG9811598.1"/>
    <property type="molecule type" value="Genomic_DNA"/>
</dbReference>
<dbReference type="PANTHER" id="PTHR12326">
    <property type="entry name" value="PLECKSTRIN HOMOLOGY DOMAIN CONTAINING PROTEIN"/>
    <property type="match status" value="1"/>
</dbReference>
<evidence type="ECO:0000256" key="5">
    <source>
        <dbReference type="ARBA" id="ARBA00029450"/>
    </source>
</evidence>
<protein>
    <recommendedName>
        <fullName evidence="11">Phorbol-ester/DAG-type domain-containing protein</fullName>
    </recommendedName>
</protein>
<evidence type="ECO:0000256" key="2">
    <source>
        <dbReference type="ARBA" id="ARBA00022737"/>
    </source>
</evidence>
<evidence type="ECO:0000256" key="1">
    <source>
        <dbReference type="ARBA" id="ARBA00022723"/>
    </source>
</evidence>
<evidence type="ECO:0000259" key="8">
    <source>
        <dbReference type="PROSITE" id="PS50089"/>
    </source>
</evidence>
<dbReference type="PROSITE" id="PS50081">
    <property type="entry name" value="ZF_DAG_PE_2"/>
    <property type="match status" value="2"/>
</dbReference>
<feature type="domain" description="Phorbol-ester/DAG-type" evidence="7">
    <location>
        <begin position="98"/>
        <end position="149"/>
    </location>
</feature>
<organism evidence="9 10">
    <name type="scientific">Chironomus riparius</name>
    <dbReference type="NCBI Taxonomy" id="315576"/>
    <lineage>
        <taxon>Eukaryota</taxon>
        <taxon>Metazoa</taxon>
        <taxon>Ecdysozoa</taxon>
        <taxon>Arthropoda</taxon>
        <taxon>Hexapoda</taxon>
        <taxon>Insecta</taxon>
        <taxon>Pterygota</taxon>
        <taxon>Neoptera</taxon>
        <taxon>Endopterygota</taxon>
        <taxon>Diptera</taxon>
        <taxon>Nematocera</taxon>
        <taxon>Chironomoidea</taxon>
        <taxon>Chironomidae</taxon>
        <taxon>Chironominae</taxon>
        <taxon>Chironomus</taxon>
    </lineage>
</organism>
<dbReference type="InterPro" id="IPR001841">
    <property type="entry name" value="Znf_RING"/>
</dbReference>
<reference evidence="9" key="1">
    <citation type="submission" date="2022-01" db="EMBL/GenBank/DDBJ databases">
        <authorList>
            <person name="King R."/>
        </authorList>
    </citation>
    <scope>NUCLEOTIDE SEQUENCE</scope>
</reference>
<dbReference type="GO" id="GO:0008270">
    <property type="term" value="F:zinc ion binding"/>
    <property type="evidence" value="ECO:0007669"/>
    <property type="project" value="UniProtKB-KW"/>
</dbReference>
<keyword evidence="4" id="KW-0862">Zinc</keyword>
<dbReference type="SUPFAM" id="SSF57889">
    <property type="entry name" value="Cysteine-rich domain"/>
    <property type="match status" value="1"/>
</dbReference>
<reference evidence="9" key="2">
    <citation type="submission" date="2022-10" db="EMBL/GenBank/DDBJ databases">
        <authorList>
            <consortium name="ENA_rothamsted_submissions"/>
            <consortium name="culmorum"/>
            <person name="King R."/>
        </authorList>
    </citation>
    <scope>NUCLEOTIDE SEQUENCE</scope>
</reference>
<feature type="domain" description="Phorbol-ester/DAG-type" evidence="7">
    <location>
        <begin position="335"/>
        <end position="388"/>
    </location>
</feature>
<evidence type="ECO:0008006" key="11">
    <source>
        <dbReference type="Google" id="ProtNLM"/>
    </source>
</evidence>
<proteinExistence type="inferred from homology"/>
<dbReference type="InterPro" id="IPR046349">
    <property type="entry name" value="C1-like_sf"/>
</dbReference>
<keyword evidence="2" id="KW-0677">Repeat</keyword>
<keyword evidence="3 6" id="KW-0863">Zinc-finger</keyword>
<comment type="similarity">
    <text evidence="5">Belongs to the DEF8 family.</text>
</comment>
<evidence type="ECO:0000259" key="7">
    <source>
        <dbReference type="PROSITE" id="PS50081"/>
    </source>
</evidence>
<dbReference type="SMART" id="SM00109">
    <property type="entry name" value="C1"/>
    <property type="match status" value="2"/>
</dbReference>
<dbReference type="InterPro" id="IPR002219">
    <property type="entry name" value="PKC_DAG/PE"/>
</dbReference>
<dbReference type="Proteomes" id="UP001153620">
    <property type="component" value="Chromosome 4"/>
</dbReference>